<dbReference type="InterPro" id="IPR019863">
    <property type="entry name" value="Motility-assoc_ABC-rel_GldG"/>
</dbReference>
<keyword evidence="4 6" id="KW-1133">Transmembrane helix</keyword>
<dbReference type="InterPro" id="IPR019860">
    <property type="entry name" value="Motility-assoc_ABC_perm_GldF"/>
</dbReference>
<keyword evidence="5 6" id="KW-0472">Membrane</keyword>
<name>A0ABP8C0F1_9FLAO</name>
<dbReference type="PANTHER" id="PTHR30294:SF29">
    <property type="entry name" value="MULTIDRUG ABC TRANSPORTER PERMEASE YBHS-RELATED"/>
    <property type="match status" value="1"/>
</dbReference>
<feature type="transmembrane region" description="Helical" evidence="6">
    <location>
        <begin position="216"/>
        <end position="235"/>
    </location>
</feature>
<evidence type="ECO:0000256" key="2">
    <source>
        <dbReference type="ARBA" id="ARBA00022475"/>
    </source>
</evidence>
<evidence type="ECO:0000256" key="3">
    <source>
        <dbReference type="ARBA" id="ARBA00022692"/>
    </source>
</evidence>
<feature type="transmembrane region" description="Helical" evidence="6">
    <location>
        <begin position="767"/>
        <end position="787"/>
    </location>
</feature>
<dbReference type="Pfam" id="PF12679">
    <property type="entry name" value="ABC2_membrane_2"/>
    <property type="match status" value="1"/>
</dbReference>
<feature type="transmembrane region" description="Helical" evidence="6">
    <location>
        <begin position="90"/>
        <end position="119"/>
    </location>
</feature>
<organism evidence="9 10">
    <name type="scientific">Postechiella marina</name>
    <dbReference type="NCBI Taxonomy" id="943941"/>
    <lineage>
        <taxon>Bacteria</taxon>
        <taxon>Pseudomonadati</taxon>
        <taxon>Bacteroidota</taxon>
        <taxon>Flavobacteriia</taxon>
        <taxon>Flavobacteriales</taxon>
        <taxon>Flavobacteriaceae</taxon>
        <taxon>Postechiella</taxon>
    </lineage>
</organism>
<dbReference type="Proteomes" id="UP001501496">
    <property type="component" value="Unassembled WGS sequence"/>
</dbReference>
<feature type="transmembrane region" description="Helical" evidence="6">
    <location>
        <begin position="165"/>
        <end position="182"/>
    </location>
</feature>
<feature type="domain" description="DUF7088" evidence="8">
    <location>
        <begin position="272"/>
        <end position="379"/>
    </location>
</feature>
<keyword evidence="3 6" id="KW-0812">Transmembrane</keyword>
<proteinExistence type="predicted"/>
<feature type="transmembrane region" description="Helical" evidence="6">
    <location>
        <begin position="247"/>
        <end position="265"/>
    </location>
</feature>
<dbReference type="InterPro" id="IPR019196">
    <property type="entry name" value="ABC_transp_unknown"/>
</dbReference>
<feature type="transmembrane region" description="Helical" evidence="6">
    <location>
        <begin position="47"/>
        <end position="69"/>
    </location>
</feature>
<dbReference type="NCBIfam" id="TIGR03521">
    <property type="entry name" value="GldG"/>
    <property type="match status" value="1"/>
</dbReference>
<protein>
    <recommendedName>
        <fullName evidence="11">Gliding motility-associated ABC transporter substrate-binding protein GldG</fullName>
    </recommendedName>
</protein>
<keyword evidence="2" id="KW-1003">Cell membrane</keyword>
<accession>A0ABP8C0F1</accession>
<evidence type="ECO:0000259" key="8">
    <source>
        <dbReference type="Pfam" id="PF23357"/>
    </source>
</evidence>
<dbReference type="Pfam" id="PF09822">
    <property type="entry name" value="ABC_transp_aux"/>
    <property type="match status" value="1"/>
</dbReference>
<comment type="subcellular location">
    <subcellularLocation>
        <location evidence="1">Cell membrane</location>
        <topology evidence="1">Multi-pass membrane protein</topology>
    </subcellularLocation>
</comment>
<comment type="caution">
    <text evidence="9">The sequence shown here is derived from an EMBL/GenBank/DDBJ whole genome shotgun (WGS) entry which is preliminary data.</text>
</comment>
<dbReference type="InterPro" id="IPR051449">
    <property type="entry name" value="ABC-2_transporter_component"/>
</dbReference>
<dbReference type="EMBL" id="BAABCA010000001">
    <property type="protein sequence ID" value="GAA4231509.1"/>
    <property type="molecule type" value="Genomic_DNA"/>
</dbReference>
<feature type="transmembrane region" description="Helical" evidence="6">
    <location>
        <begin position="139"/>
        <end position="158"/>
    </location>
</feature>
<dbReference type="RefSeq" id="WP_344786408.1">
    <property type="nucleotide sequence ID" value="NZ_BAABCA010000001.1"/>
</dbReference>
<dbReference type="InterPro" id="IPR055396">
    <property type="entry name" value="DUF7088"/>
</dbReference>
<gene>
    <name evidence="9" type="ORF">GCM10022291_04160</name>
</gene>
<evidence type="ECO:0000313" key="9">
    <source>
        <dbReference type="EMBL" id="GAA4231509.1"/>
    </source>
</evidence>
<feature type="transmembrane region" description="Helical" evidence="6">
    <location>
        <begin position="12"/>
        <end position="35"/>
    </location>
</feature>
<keyword evidence="10" id="KW-1185">Reference proteome</keyword>
<reference evidence="10" key="1">
    <citation type="journal article" date="2019" name="Int. J. Syst. Evol. Microbiol.">
        <title>The Global Catalogue of Microorganisms (GCM) 10K type strain sequencing project: providing services to taxonomists for standard genome sequencing and annotation.</title>
        <authorList>
            <consortium name="The Broad Institute Genomics Platform"/>
            <consortium name="The Broad Institute Genome Sequencing Center for Infectious Disease"/>
            <person name="Wu L."/>
            <person name="Ma J."/>
        </authorList>
    </citation>
    <scope>NUCLEOTIDE SEQUENCE [LARGE SCALE GENOMIC DNA]</scope>
    <source>
        <strain evidence="10">JCM 17630</strain>
    </source>
</reference>
<sequence length="794" mass="89508">MFAILKKEINSFFASPIGYLVIAIFLLLNGLFLWVFKGEFNILDFGFADLSSFFLLAPWVLIFLIPAVTMRSFSDEKKQGTLELLLTKPISYLHIVLGKYLGAFVLILIALLPTLIYVYTVSQLGNPVGNLDMGSTLGSYFGLLFLVTSYTAIGVFCSTLSENQIVSFICAVFLCFLFYIGFEGIADYVASTFIEQLGMSTHYKSMSRGVLDTRDIIYFITTTAFFIVLTVYGIKTEKLRKTDFIKITGLFILLIFINITAFSFFTRADLTQDKRYTLSNASINIIKNLESPIVVDVFLKGEDFPSEFRRLQRETKQLLEEFAAKNNNVLFNFIDPLENETTRERNIQQLSERGLTPMQLSVSESGKSSKAVIFPWALASYNNQTITIPLIKNKIGASQQDLVSNSVQHLEYAFADGFNKLTQPKKRKIAILKGNKQLEDKYIADFVKKLGEYYFIAPFPLDSVSKNPQRILKALNNFDLLISAKPTKAFSENEKFVLDQFTMNGGKSLWLLDAVTIEKDSLYNNSGSNFAITRDLNLTDFFFNYGARINPVIVSTLYSAPITLAMGEGSASQFQHLKWPYSPLAASNSKHPIVNNLNLVKFDFANQIDTLKNNIKKTILLQSAPLTKLEGTPKQISLNLVTQDQNPQKFNQGNQTLAVLLEGEFSSVYKNRVKPFKLNTNKSKSVNTKMVIIADGDVIKNDVIKNIPQELGFDRWTGKTYGNKEFLLNTVNFLLDDGGLINIRSKEIAVAFLDQGKIASQKTKWQLINILLPLVLLAVFGFVFNYIRKKKYTA</sequence>
<evidence type="ECO:0000256" key="4">
    <source>
        <dbReference type="ARBA" id="ARBA00022989"/>
    </source>
</evidence>
<evidence type="ECO:0000256" key="6">
    <source>
        <dbReference type="SAM" id="Phobius"/>
    </source>
</evidence>
<dbReference type="NCBIfam" id="TIGR03518">
    <property type="entry name" value="ABC_perm_GldF"/>
    <property type="match status" value="1"/>
</dbReference>
<feature type="domain" description="ABC-type uncharacterised transport system" evidence="7">
    <location>
        <begin position="426"/>
        <end position="729"/>
    </location>
</feature>
<evidence type="ECO:0000256" key="5">
    <source>
        <dbReference type="ARBA" id="ARBA00023136"/>
    </source>
</evidence>
<dbReference type="PANTHER" id="PTHR30294">
    <property type="entry name" value="MEMBRANE COMPONENT OF ABC TRANSPORTER YHHJ-RELATED"/>
    <property type="match status" value="1"/>
</dbReference>
<evidence type="ECO:0008006" key="11">
    <source>
        <dbReference type="Google" id="ProtNLM"/>
    </source>
</evidence>
<evidence type="ECO:0000259" key="7">
    <source>
        <dbReference type="Pfam" id="PF09822"/>
    </source>
</evidence>
<evidence type="ECO:0000313" key="10">
    <source>
        <dbReference type="Proteomes" id="UP001501496"/>
    </source>
</evidence>
<dbReference type="Pfam" id="PF23357">
    <property type="entry name" value="DUF7088"/>
    <property type="match status" value="1"/>
</dbReference>
<evidence type="ECO:0000256" key="1">
    <source>
        <dbReference type="ARBA" id="ARBA00004651"/>
    </source>
</evidence>